<dbReference type="EMBL" id="LR796417">
    <property type="protein sequence ID" value="CAB4142468.1"/>
    <property type="molecule type" value="Genomic_DNA"/>
</dbReference>
<name>A0A6J5M6X8_9CAUD</name>
<gene>
    <name evidence="1" type="ORF">UFOVP437_14</name>
</gene>
<protein>
    <submittedName>
        <fullName evidence="1">Uncharacterized protein</fullName>
    </submittedName>
</protein>
<evidence type="ECO:0000313" key="1">
    <source>
        <dbReference type="EMBL" id="CAB4142468.1"/>
    </source>
</evidence>
<accession>A0A6J5M6X8</accession>
<sequence length="160" mass="17753">MGFDLSNYEPVSERIQKFWKTYPNGRIITEIKLINETEVVVQASIFTDRDDARPASVDWAHETRGSSNINRASFLENCSTSAIGRGLATLGLSASKNRPSREEMIKATRESRNFIEEASEAAANKDLETLRVIYATAVKSQVDNDVLEAIKALADSLKAK</sequence>
<proteinExistence type="predicted"/>
<organism evidence="1">
    <name type="scientific">uncultured Caudovirales phage</name>
    <dbReference type="NCBI Taxonomy" id="2100421"/>
    <lineage>
        <taxon>Viruses</taxon>
        <taxon>Duplodnaviria</taxon>
        <taxon>Heunggongvirae</taxon>
        <taxon>Uroviricota</taxon>
        <taxon>Caudoviricetes</taxon>
        <taxon>Peduoviridae</taxon>
        <taxon>Maltschvirus</taxon>
        <taxon>Maltschvirus maltsch</taxon>
    </lineage>
</organism>
<reference evidence="1" key="1">
    <citation type="submission" date="2020-04" db="EMBL/GenBank/DDBJ databases">
        <authorList>
            <person name="Chiriac C."/>
            <person name="Salcher M."/>
            <person name="Ghai R."/>
            <person name="Kavagutti S V."/>
        </authorList>
    </citation>
    <scope>NUCLEOTIDE SEQUENCE</scope>
</reference>